<organism evidence="3 4">
    <name type="scientific">Companilactobacillus nantensis DSM 16982</name>
    <dbReference type="NCBI Taxonomy" id="1423774"/>
    <lineage>
        <taxon>Bacteria</taxon>
        <taxon>Bacillati</taxon>
        <taxon>Bacillota</taxon>
        <taxon>Bacilli</taxon>
        <taxon>Lactobacillales</taxon>
        <taxon>Lactobacillaceae</taxon>
        <taxon>Companilactobacillus</taxon>
    </lineage>
</organism>
<gene>
    <name evidence="3" type="ORF">FD31_GL000433</name>
</gene>
<dbReference type="PATRIC" id="fig|1423774.3.peg.444"/>
<reference evidence="3 4" key="1">
    <citation type="journal article" date="2015" name="Genome Announc.">
        <title>Expanding the biotechnology potential of lactobacilli through comparative genomics of 213 strains and associated genera.</title>
        <authorList>
            <person name="Sun Z."/>
            <person name="Harris H.M."/>
            <person name="McCann A."/>
            <person name="Guo C."/>
            <person name="Argimon S."/>
            <person name="Zhang W."/>
            <person name="Yang X."/>
            <person name="Jeffery I.B."/>
            <person name="Cooney J.C."/>
            <person name="Kagawa T.F."/>
            <person name="Liu W."/>
            <person name="Song Y."/>
            <person name="Salvetti E."/>
            <person name="Wrobel A."/>
            <person name="Rasinkangas P."/>
            <person name="Parkhill J."/>
            <person name="Rea M.C."/>
            <person name="O'Sullivan O."/>
            <person name="Ritari J."/>
            <person name="Douillard F.P."/>
            <person name="Paul Ross R."/>
            <person name="Yang R."/>
            <person name="Briner A.E."/>
            <person name="Felis G.E."/>
            <person name="de Vos W.M."/>
            <person name="Barrangou R."/>
            <person name="Klaenhammer T.R."/>
            <person name="Caufield P.W."/>
            <person name="Cui Y."/>
            <person name="Zhang H."/>
            <person name="O'Toole P.W."/>
        </authorList>
    </citation>
    <scope>NUCLEOTIDE SEQUENCE [LARGE SCALE GENOMIC DNA]</scope>
    <source>
        <strain evidence="3 4">DSM 16982</strain>
    </source>
</reference>
<dbReference type="InterPro" id="IPR003488">
    <property type="entry name" value="DprA"/>
</dbReference>
<name>A0A0R1WLT7_9LACO</name>
<dbReference type="Proteomes" id="UP000051302">
    <property type="component" value="Unassembled WGS sequence"/>
</dbReference>
<evidence type="ECO:0000259" key="2">
    <source>
        <dbReference type="Pfam" id="PF02481"/>
    </source>
</evidence>
<dbReference type="Gene3D" id="3.40.50.450">
    <property type="match status" value="1"/>
</dbReference>
<proteinExistence type="inferred from homology"/>
<keyword evidence="4" id="KW-1185">Reference proteome</keyword>
<dbReference type="Pfam" id="PF02481">
    <property type="entry name" value="DNA_processg_A"/>
    <property type="match status" value="1"/>
</dbReference>
<dbReference type="PANTHER" id="PTHR43022">
    <property type="entry name" value="PROTEIN SMF"/>
    <property type="match status" value="1"/>
</dbReference>
<comment type="similarity">
    <text evidence="1">Belongs to the DprA/Smf family.</text>
</comment>
<feature type="domain" description="Smf/DprA SLOG" evidence="2">
    <location>
        <begin position="86"/>
        <end position="277"/>
    </location>
</feature>
<dbReference type="EMBL" id="AZFV01000012">
    <property type="protein sequence ID" value="KRM17188.1"/>
    <property type="molecule type" value="Genomic_DNA"/>
</dbReference>
<dbReference type="STRING" id="1423774.FD31_GL000433"/>
<dbReference type="SUPFAM" id="SSF102405">
    <property type="entry name" value="MCP/YpsA-like"/>
    <property type="match status" value="1"/>
</dbReference>
<comment type="caution">
    <text evidence="3">The sequence shown here is derived from an EMBL/GenBank/DDBJ whole genome shotgun (WGS) entry which is preliminary data.</text>
</comment>
<evidence type="ECO:0000256" key="1">
    <source>
        <dbReference type="ARBA" id="ARBA00006525"/>
    </source>
</evidence>
<evidence type="ECO:0000313" key="3">
    <source>
        <dbReference type="EMBL" id="KRM17188.1"/>
    </source>
</evidence>
<accession>A0A0R1WLT7</accession>
<dbReference type="PANTHER" id="PTHR43022:SF1">
    <property type="entry name" value="PROTEIN SMF"/>
    <property type="match status" value="1"/>
</dbReference>
<dbReference type="AlphaFoldDB" id="A0A0R1WLT7"/>
<dbReference type="InterPro" id="IPR057666">
    <property type="entry name" value="DrpA_SLOG"/>
</dbReference>
<protein>
    <submittedName>
        <fullName evidence="3">DNA processing enzyme DprA</fullName>
    </submittedName>
</protein>
<sequence length="299" mass="33567">MTKNKTVLIMMLLKIRGIGGQTVQKIMRQVRRIDKAVDNCKFLDNLKLPIVKKAIAEDNISPAIWKQVYQEVLVELKKARELKIKIVNYLDPEYPQRLLKLRQFPAILYVKGDVSLLNSERLVTIIGTRKPTELGVKRDIELTTWFAKQDYVVVSGLAQGCDAYAHQTAARTIAVVAHGLDQPVYPRMNTELSESILLKGGALVSTYPIGTKTIPQHLAARDEWQSGLGDGVIVVETGLTGGTHTTVNYALKQLKPLAVLKYGNYCQTNLGNEEYLNDPRFDGLTTPDTFLNFVKRMNR</sequence>
<dbReference type="GO" id="GO:0009294">
    <property type="term" value="P:DNA-mediated transformation"/>
    <property type="evidence" value="ECO:0007669"/>
    <property type="project" value="InterPro"/>
</dbReference>
<evidence type="ECO:0000313" key="4">
    <source>
        <dbReference type="Proteomes" id="UP000051302"/>
    </source>
</evidence>